<evidence type="ECO:0000313" key="3">
    <source>
        <dbReference type="Proteomes" id="UP000722791"/>
    </source>
</evidence>
<evidence type="ECO:0000256" key="1">
    <source>
        <dbReference type="SAM" id="SignalP"/>
    </source>
</evidence>
<feature type="signal peptide" evidence="1">
    <location>
        <begin position="1"/>
        <end position="20"/>
    </location>
</feature>
<feature type="chain" id="PRO_5035252304" evidence="1">
    <location>
        <begin position="21"/>
        <end position="108"/>
    </location>
</feature>
<protein>
    <submittedName>
        <fullName evidence="2">Uncharacterized protein</fullName>
    </submittedName>
</protein>
<name>A0A8J4GLF1_9CHLO</name>
<organism evidence="2 3">
    <name type="scientific">Volvox reticuliferus</name>
    <dbReference type="NCBI Taxonomy" id="1737510"/>
    <lineage>
        <taxon>Eukaryota</taxon>
        <taxon>Viridiplantae</taxon>
        <taxon>Chlorophyta</taxon>
        <taxon>core chlorophytes</taxon>
        <taxon>Chlorophyceae</taxon>
        <taxon>CS clade</taxon>
        <taxon>Chlamydomonadales</taxon>
        <taxon>Volvocaceae</taxon>
        <taxon>Volvox</taxon>
    </lineage>
</organism>
<keyword evidence="1" id="KW-0732">Signal</keyword>
<evidence type="ECO:0000313" key="2">
    <source>
        <dbReference type="EMBL" id="GIM09329.1"/>
    </source>
</evidence>
<accession>A0A8J4GLF1</accession>
<dbReference type="AlphaFoldDB" id="A0A8J4GLF1"/>
<gene>
    <name evidence="2" type="ORF">Vretimale_13162</name>
</gene>
<dbReference type="EMBL" id="BNCQ01000031">
    <property type="protein sequence ID" value="GIM09329.1"/>
    <property type="molecule type" value="Genomic_DNA"/>
</dbReference>
<sequence>MHAYIFALLLAFGWVHHAALEQLWREPFSACAKYHPCERPFVSIVYYSTTLTWHLQRMWKMNAVCVSSIVGPFEEVRQVGAFVQSACAMNGGGSLLIAGALQRWPDVA</sequence>
<reference evidence="2" key="1">
    <citation type="journal article" date="2021" name="Proc. Natl. Acad. Sci. U.S.A.">
        <title>Three genomes in the algal genus Volvox reveal the fate of a haploid sex-determining region after a transition to homothallism.</title>
        <authorList>
            <person name="Yamamoto K."/>
            <person name="Hamaji T."/>
            <person name="Kawai-Toyooka H."/>
            <person name="Matsuzaki R."/>
            <person name="Takahashi F."/>
            <person name="Nishimura Y."/>
            <person name="Kawachi M."/>
            <person name="Noguchi H."/>
            <person name="Minakuchi Y."/>
            <person name="Umen J.G."/>
            <person name="Toyoda A."/>
            <person name="Nozaki H."/>
        </authorList>
    </citation>
    <scope>NUCLEOTIDE SEQUENCE</scope>
    <source>
        <strain evidence="2">NIES-3785</strain>
    </source>
</reference>
<dbReference type="Proteomes" id="UP000722791">
    <property type="component" value="Unassembled WGS sequence"/>
</dbReference>
<comment type="caution">
    <text evidence="2">The sequence shown here is derived from an EMBL/GenBank/DDBJ whole genome shotgun (WGS) entry which is preliminary data.</text>
</comment>
<proteinExistence type="predicted"/>